<dbReference type="Proteomes" id="UP000325255">
    <property type="component" value="Unassembled WGS sequence"/>
</dbReference>
<dbReference type="PROSITE" id="PS00687">
    <property type="entry name" value="ALDEHYDE_DEHYDR_GLU"/>
    <property type="match status" value="1"/>
</dbReference>
<evidence type="ECO:0000256" key="4">
    <source>
        <dbReference type="RuleBase" id="RU003345"/>
    </source>
</evidence>
<evidence type="ECO:0000256" key="1">
    <source>
        <dbReference type="ARBA" id="ARBA00009986"/>
    </source>
</evidence>
<dbReference type="NCBIfam" id="TIGR01780">
    <property type="entry name" value="SSADH"/>
    <property type="match status" value="1"/>
</dbReference>
<dbReference type="GO" id="GO:0004777">
    <property type="term" value="F:succinate-semialdehyde dehydrogenase (NAD+) activity"/>
    <property type="evidence" value="ECO:0007669"/>
    <property type="project" value="TreeGrafter"/>
</dbReference>
<evidence type="ECO:0000259" key="5">
    <source>
        <dbReference type="Pfam" id="PF00171"/>
    </source>
</evidence>
<dbReference type="InterPro" id="IPR015590">
    <property type="entry name" value="Aldehyde_DH_dom"/>
</dbReference>
<dbReference type="InterPro" id="IPR016161">
    <property type="entry name" value="Ald_DH/histidinol_DH"/>
</dbReference>
<organism evidence="6 7">
    <name type="scientific">Rhodovastum atsumiense</name>
    <dbReference type="NCBI Taxonomy" id="504468"/>
    <lineage>
        <taxon>Bacteria</taxon>
        <taxon>Pseudomonadati</taxon>
        <taxon>Pseudomonadota</taxon>
        <taxon>Alphaproteobacteria</taxon>
        <taxon>Acetobacterales</taxon>
        <taxon>Acetobacteraceae</taxon>
        <taxon>Rhodovastum</taxon>
    </lineage>
</organism>
<dbReference type="InterPro" id="IPR010102">
    <property type="entry name" value="Succ_semiAld_DH"/>
</dbReference>
<comment type="caution">
    <text evidence="6">The sequence shown here is derived from an EMBL/GenBank/DDBJ whole genome shotgun (WGS) entry which is preliminary data.</text>
</comment>
<gene>
    <name evidence="6" type="ORF">F1189_00205</name>
</gene>
<evidence type="ECO:0000256" key="2">
    <source>
        <dbReference type="ARBA" id="ARBA00023002"/>
    </source>
</evidence>
<dbReference type="PANTHER" id="PTHR43353:SF5">
    <property type="entry name" value="SUCCINATE-SEMIALDEHYDE DEHYDROGENASE, MITOCHONDRIAL"/>
    <property type="match status" value="1"/>
</dbReference>
<protein>
    <submittedName>
        <fullName evidence="6">NAD-dependent succinate-semialdehyde dehydrogenase</fullName>
    </submittedName>
</protein>
<dbReference type="InterPro" id="IPR050740">
    <property type="entry name" value="Aldehyde_DH_Superfamily"/>
</dbReference>
<keyword evidence="2 4" id="KW-0560">Oxidoreductase</keyword>
<dbReference type="Pfam" id="PF00171">
    <property type="entry name" value="Aldedh"/>
    <property type="match status" value="1"/>
</dbReference>
<dbReference type="InterPro" id="IPR016163">
    <property type="entry name" value="Ald_DH_C"/>
</dbReference>
<evidence type="ECO:0000313" key="6">
    <source>
        <dbReference type="EMBL" id="KAA5614593.1"/>
    </source>
</evidence>
<dbReference type="InterPro" id="IPR016162">
    <property type="entry name" value="Ald_DH_N"/>
</dbReference>
<evidence type="ECO:0000313" key="7">
    <source>
        <dbReference type="Proteomes" id="UP000325255"/>
    </source>
</evidence>
<sequence length="486" mass="51482">MSPLLDLRRPDLLRQQAYIDGAWVAASDTIAVINPATGTVLGRVPALGEAETEQAVAAATRALPEWRRRTARERATILRRWFELMHAHGADLARLLTAEQGKPLAEAAGEITYAASFLEWFAEEARRTYGETIPGHRGDLRLLVQPQPVGVVAAITPWNFPAAMITRKAGAALAAGCTMVLKPSELTPFSALALALLAEEAGVPAGVFNVVTGLPQGIGAVLTGDPRVRKLTFTGSTAVGKMLTAAVAGTLKRVSMELGGNAPFIVFDDADLDAAVEGAVVSKFRNTGQTCVCANRILVQQGVYDAFAEKLAAHVAAFRVGDGLAGPTDQGPLIDARALAKVERHVADALAHGAKLLTGGRRLPGDGHFYAPTVLTEATSAMALAHEETFGPVAPLFRFGTEDEAVQLANDTRSGLAAYAYTRDLARFWRVSEALEYGMVGINTGLISTEVAPFGGIKESGLGREGARQGIAEYLDMKYICVGEVR</sequence>
<dbReference type="Gene3D" id="3.40.309.10">
    <property type="entry name" value="Aldehyde Dehydrogenase, Chain A, domain 2"/>
    <property type="match status" value="1"/>
</dbReference>
<dbReference type="CDD" id="cd07103">
    <property type="entry name" value="ALDH_F5_SSADH_GabD"/>
    <property type="match status" value="1"/>
</dbReference>
<dbReference type="OrthoDB" id="9772584at2"/>
<keyword evidence="7" id="KW-1185">Reference proteome</keyword>
<dbReference type="GO" id="GO:0009450">
    <property type="term" value="P:gamma-aminobutyric acid catabolic process"/>
    <property type="evidence" value="ECO:0007669"/>
    <property type="project" value="InterPro"/>
</dbReference>
<evidence type="ECO:0000256" key="3">
    <source>
        <dbReference type="PROSITE-ProRule" id="PRU10007"/>
    </source>
</evidence>
<dbReference type="Gene3D" id="3.40.605.10">
    <property type="entry name" value="Aldehyde Dehydrogenase, Chain A, domain 1"/>
    <property type="match status" value="1"/>
</dbReference>
<dbReference type="EMBL" id="VWPK01000001">
    <property type="protein sequence ID" value="KAA5614593.1"/>
    <property type="molecule type" value="Genomic_DNA"/>
</dbReference>
<dbReference type="FunFam" id="3.40.605.10:FF:000005">
    <property type="entry name" value="Succinate-semialdehyde dehydrogenase I"/>
    <property type="match status" value="1"/>
</dbReference>
<dbReference type="PANTHER" id="PTHR43353">
    <property type="entry name" value="SUCCINATE-SEMIALDEHYDE DEHYDROGENASE, MITOCHONDRIAL"/>
    <property type="match status" value="1"/>
</dbReference>
<name>A0A5M6J1W2_9PROT</name>
<reference evidence="6 7" key="1">
    <citation type="submission" date="2019-09" db="EMBL/GenBank/DDBJ databases">
        <title>Genome sequence of Rhodovastum atsumiense, a diverse member of the Acetobacteraceae family of non-sulfur purple photosynthetic bacteria.</title>
        <authorList>
            <person name="Meyer T."/>
            <person name="Kyndt J."/>
        </authorList>
    </citation>
    <scope>NUCLEOTIDE SEQUENCE [LARGE SCALE GENOMIC DNA]</scope>
    <source>
        <strain evidence="6 7">DSM 21279</strain>
    </source>
</reference>
<feature type="active site" evidence="3">
    <location>
        <position position="257"/>
    </location>
</feature>
<dbReference type="AlphaFoldDB" id="A0A5M6J1W2"/>
<dbReference type="SUPFAM" id="SSF53720">
    <property type="entry name" value="ALDH-like"/>
    <property type="match status" value="1"/>
</dbReference>
<dbReference type="PROSITE" id="PS00070">
    <property type="entry name" value="ALDEHYDE_DEHYDR_CYS"/>
    <property type="match status" value="1"/>
</dbReference>
<accession>A0A5M6J1W2</accession>
<feature type="domain" description="Aldehyde dehydrogenase" evidence="5">
    <location>
        <begin position="23"/>
        <end position="480"/>
    </location>
</feature>
<dbReference type="FunFam" id="3.40.309.10:FF:000004">
    <property type="entry name" value="Succinate-semialdehyde dehydrogenase I"/>
    <property type="match status" value="1"/>
</dbReference>
<proteinExistence type="inferred from homology"/>
<dbReference type="InterPro" id="IPR016160">
    <property type="entry name" value="Ald_DH_CS_CYS"/>
</dbReference>
<comment type="similarity">
    <text evidence="1 4">Belongs to the aldehyde dehydrogenase family.</text>
</comment>
<dbReference type="GO" id="GO:0005829">
    <property type="term" value="C:cytosol"/>
    <property type="evidence" value="ECO:0007669"/>
    <property type="project" value="TreeGrafter"/>
</dbReference>
<dbReference type="InterPro" id="IPR029510">
    <property type="entry name" value="Ald_DH_CS_GLU"/>
</dbReference>
<dbReference type="RefSeq" id="WP_150038281.1">
    <property type="nucleotide sequence ID" value="NZ_OW485601.1"/>
</dbReference>